<dbReference type="SUPFAM" id="SSF56672">
    <property type="entry name" value="DNA/RNA polymerases"/>
    <property type="match status" value="1"/>
</dbReference>
<dbReference type="AlphaFoldDB" id="A0AAD4Z1Q2"/>
<organism evidence="4 5">
    <name type="scientific">Prunus dulcis</name>
    <name type="common">Almond</name>
    <name type="synonym">Amygdalus dulcis</name>
    <dbReference type="NCBI Taxonomy" id="3755"/>
    <lineage>
        <taxon>Eukaryota</taxon>
        <taxon>Viridiplantae</taxon>
        <taxon>Streptophyta</taxon>
        <taxon>Embryophyta</taxon>
        <taxon>Tracheophyta</taxon>
        <taxon>Spermatophyta</taxon>
        <taxon>Magnoliopsida</taxon>
        <taxon>eudicotyledons</taxon>
        <taxon>Gunneridae</taxon>
        <taxon>Pentapetalae</taxon>
        <taxon>rosids</taxon>
        <taxon>fabids</taxon>
        <taxon>Rosales</taxon>
        <taxon>Rosaceae</taxon>
        <taxon>Amygdaloideae</taxon>
        <taxon>Amygdaleae</taxon>
        <taxon>Prunus</taxon>
    </lineage>
</organism>
<dbReference type="InterPro" id="IPR029472">
    <property type="entry name" value="Copia-like_N"/>
</dbReference>
<feature type="domain" description="Retrotransposon Copia-like N-terminal" evidence="3">
    <location>
        <begin position="23"/>
        <end position="69"/>
    </location>
</feature>
<protein>
    <recommendedName>
        <fullName evidence="6">Retrovirus-related Pol polyprotein from transposon RE1</fullName>
    </recommendedName>
</protein>
<evidence type="ECO:0000313" key="4">
    <source>
        <dbReference type="EMBL" id="KAI5329304.1"/>
    </source>
</evidence>
<evidence type="ECO:0008006" key="6">
    <source>
        <dbReference type="Google" id="ProtNLM"/>
    </source>
</evidence>
<name>A0AAD4Z1Q2_PRUDU</name>
<evidence type="ECO:0000259" key="3">
    <source>
        <dbReference type="Pfam" id="PF14244"/>
    </source>
</evidence>
<keyword evidence="5" id="KW-1185">Reference proteome</keyword>
<dbReference type="Pfam" id="PF14244">
    <property type="entry name" value="Retrotran_gag_3"/>
    <property type="match status" value="1"/>
</dbReference>
<proteinExistence type="predicted"/>
<feature type="domain" description="Reverse transcriptase Ty1/copia-type" evidence="2">
    <location>
        <begin position="480"/>
        <end position="722"/>
    </location>
</feature>
<feature type="region of interest" description="Disordered" evidence="1">
    <location>
        <begin position="228"/>
        <end position="262"/>
    </location>
</feature>
<dbReference type="PANTHER" id="PTHR11439:SF498">
    <property type="entry name" value="DNAK FAMILY PROTEIN"/>
    <property type="match status" value="1"/>
</dbReference>
<comment type="caution">
    <text evidence="4">The sequence shown here is derived from an EMBL/GenBank/DDBJ whole genome shotgun (WGS) entry which is preliminary data.</text>
</comment>
<dbReference type="InterPro" id="IPR043502">
    <property type="entry name" value="DNA/RNA_pol_sf"/>
</dbReference>
<dbReference type="Pfam" id="PF07727">
    <property type="entry name" value="RVT_2"/>
    <property type="match status" value="1"/>
</dbReference>
<dbReference type="InterPro" id="IPR013103">
    <property type="entry name" value="RVT_2"/>
</dbReference>
<feature type="compositionally biased region" description="Low complexity" evidence="1">
    <location>
        <begin position="397"/>
        <end position="412"/>
    </location>
</feature>
<evidence type="ECO:0000313" key="5">
    <source>
        <dbReference type="Proteomes" id="UP001054821"/>
    </source>
</evidence>
<dbReference type="EMBL" id="JAJFAZ020000005">
    <property type="protein sequence ID" value="KAI5329304.1"/>
    <property type="molecule type" value="Genomic_DNA"/>
</dbReference>
<reference evidence="4 5" key="1">
    <citation type="journal article" date="2022" name="G3 (Bethesda)">
        <title>Whole-genome sequence and methylome profiling of the almond [Prunus dulcis (Mill.) D.A. Webb] cultivar 'Nonpareil'.</title>
        <authorList>
            <person name="D'Amico-Willman K.M."/>
            <person name="Ouma W.Z."/>
            <person name="Meulia T."/>
            <person name="Sideli G.M."/>
            <person name="Gradziel T.M."/>
            <person name="Fresnedo-Ramirez J."/>
        </authorList>
    </citation>
    <scope>NUCLEOTIDE SEQUENCE [LARGE SCALE GENOMIC DNA]</scope>
    <source>
        <strain evidence="4">Clone GOH B32 T37-40</strain>
    </source>
</reference>
<dbReference type="CDD" id="cd09272">
    <property type="entry name" value="RNase_HI_RT_Ty1"/>
    <property type="match status" value="1"/>
</dbReference>
<feature type="region of interest" description="Disordered" evidence="1">
    <location>
        <begin position="392"/>
        <end position="412"/>
    </location>
</feature>
<sequence length="963" mass="108926">MTETLSEKKLTEVMDFNDPYYIHPSDHTGHAIVTRPLEGDNYATWSRAMIMSLEAKNKLGFVDGTIKAPSAKDPKYGAWRRCNQIVKSWILNSISPTLTNTVIFSDTAAEVWADLNERFSQGNFSRIFELKRGIVEHRQQQQSIAVYYTTLKSFWDELGSYNDPPSCNCAGLKQIAEREEQEQILQFLMGLNDTYSAIRGQILLMQPLPNIRKIYSLLLQEEKQRQLADARDGPIHAVNVKKSTKNTENRQPAKSQDNKGKSLYCTHCEGDTHTVDRCYYIIGFPPGHKFHGKAIKPPNRNKRFTANNAHGTIKPTTAENVHQNFPQFTEEEYNQIRALLGKTQFCGNVTDVTYQPTLTNPSHMSHAPTHPTLIPQSPNITTLSHTQPNQIRDNLQPNLTTTSSPNNTMSSPPFMQLSPPEPIHPIIDTPMPSPVTTPPVVPRRSQRERHPPPHLQDYHCSNAIMLPPGSSSSRRALEQNKTWTLCPLPQGKRAIGSKWVYKIKYRSDGTIERYKGRLVAKGYTQMEGLDYTETFSPVAKLVTLKCLLAVAAVRHWSLHQLDVQNAFLHGDLDEEVYMLPPPGLRRQGANMVCRLQKSLYGLKQASRNWFSKFSTAIKRAGFQQSKADYSLFTKVRGASFTAVLLYVDDMIITGNDNTAIEELKRFLHNNFRIKDLGHLKYFLGVEVAYSKQGIAISQRKYTLDILEDAGMIGAKPTKFPMEQNQRLTPSDGELLKDPSQYRRLIGRLIYLTITRPDIIFSVHVLSQFMQQPRKPHLEAAYRVLRYLKKAPGQGVLFPSHGKLQLKGYCDADWASCPTTRRSVTGFCIFLGGAPISWKSKKQSIVSRSSAESEYRSMASLTCELVWLKYLLQDLQVTHLQPALLYCDNQAALHIAANPVFHERTKHIEIDCHTVRERIQSGLIKTAHVSSSQQIADIFTKPLGSALFHALLRKLGTLDIHVPA</sequence>
<evidence type="ECO:0000259" key="2">
    <source>
        <dbReference type="Pfam" id="PF07727"/>
    </source>
</evidence>
<dbReference type="PANTHER" id="PTHR11439">
    <property type="entry name" value="GAG-POL-RELATED RETROTRANSPOSON"/>
    <property type="match status" value="1"/>
</dbReference>
<dbReference type="Proteomes" id="UP001054821">
    <property type="component" value="Chromosome 5"/>
</dbReference>
<evidence type="ECO:0000256" key="1">
    <source>
        <dbReference type="SAM" id="MobiDB-lite"/>
    </source>
</evidence>
<accession>A0AAD4Z1Q2</accession>
<feature type="region of interest" description="Disordered" evidence="1">
    <location>
        <begin position="434"/>
        <end position="460"/>
    </location>
</feature>
<gene>
    <name evidence="4" type="ORF">L3X38_028701</name>
</gene>